<reference evidence="2 3" key="1">
    <citation type="submission" date="2020-02" db="EMBL/GenBank/DDBJ databases">
        <title>Acidophilic actinobacteria isolated from forest soil.</title>
        <authorList>
            <person name="Golinska P."/>
        </authorList>
    </citation>
    <scope>NUCLEOTIDE SEQUENCE [LARGE SCALE GENOMIC DNA]</scope>
    <source>
        <strain evidence="2 3">NL8</strain>
    </source>
</reference>
<feature type="compositionally biased region" description="Basic and acidic residues" evidence="1">
    <location>
        <begin position="3866"/>
        <end position="3878"/>
    </location>
</feature>
<feature type="region of interest" description="Disordered" evidence="1">
    <location>
        <begin position="767"/>
        <end position="897"/>
    </location>
</feature>
<feature type="region of interest" description="Disordered" evidence="1">
    <location>
        <begin position="1610"/>
        <end position="1640"/>
    </location>
</feature>
<dbReference type="EMBL" id="JAAFYZ010000195">
    <property type="protein sequence ID" value="MBS2552547.1"/>
    <property type="molecule type" value="Genomic_DNA"/>
</dbReference>
<feature type="compositionally biased region" description="Polar residues" evidence="1">
    <location>
        <begin position="538"/>
        <end position="555"/>
    </location>
</feature>
<feature type="compositionally biased region" description="Pro residues" evidence="1">
    <location>
        <begin position="5043"/>
        <end position="5054"/>
    </location>
</feature>
<comment type="caution">
    <text evidence="2">The sequence shown here is derived from an EMBL/GenBank/DDBJ whole genome shotgun (WGS) entry which is preliminary data.</text>
</comment>
<proteinExistence type="predicted"/>
<feature type="region of interest" description="Disordered" evidence="1">
    <location>
        <begin position="2579"/>
        <end position="2623"/>
    </location>
</feature>
<feature type="region of interest" description="Disordered" evidence="1">
    <location>
        <begin position="1293"/>
        <end position="1321"/>
    </location>
</feature>
<name>A0ABS5L2J0_9ACTN</name>
<evidence type="ECO:0000313" key="2">
    <source>
        <dbReference type="EMBL" id="MBS2552547.1"/>
    </source>
</evidence>
<organism evidence="2 3">
    <name type="scientific">Catenulispora pinistramenti</name>
    <dbReference type="NCBI Taxonomy" id="2705254"/>
    <lineage>
        <taxon>Bacteria</taxon>
        <taxon>Bacillati</taxon>
        <taxon>Actinomycetota</taxon>
        <taxon>Actinomycetes</taxon>
        <taxon>Catenulisporales</taxon>
        <taxon>Catenulisporaceae</taxon>
        <taxon>Catenulispora</taxon>
    </lineage>
</organism>
<feature type="region of interest" description="Disordered" evidence="1">
    <location>
        <begin position="459"/>
        <end position="495"/>
    </location>
</feature>
<evidence type="ECO:0000313" key="3">
    <source>
        <dbReference type="Proteomes" id="UP000730482"/>
    </source>
</evidence>
<feature type="region of interest" description="Disordered" evidence="1">
    <location>
        <begin position="4151"/>
        <end position="4171"/>
    </location>
</feature>
<feature type="compositionally biased region" description="Basic and acidic residues" evidence="1">
    <location>
        <begin position="5061"/>
        <end position="5071"/>
    </location>
</feature>
<feature type="region of interest" description="Disordered" evidence="1">
    <location>
        <begin position="535"/>
        <end position="666"/>
    </location>
</feature>
<sequence length="5784" mass="619991">MGLDLPAPFRWLFDLLGTKYPAVDEDKIAQFSRQVGGIGLRIDQTGSNMVDTVRRANLSGSGPAMTAYTDNMRDVVDNGMPGMADGARTMADGIYDAALQAEYAKGTAVLNMAIMGPTIMQAIADAPETFGASMAVAEAGIAALRATIPKLFTQMVEKVATSTAMAEGSDVAVQGYQTLIKRDRAGFDANLSLSTVESAVAGGIVQGGIDGALMKFVPKYFKTASVGITDPGKLIWAPPKWVNMASQAGNNTITSLLMSGIEGAPINGMSLLMGGALGAGMGGLGRGRGTKIESFDDSHMNETFLNGDSWVRPNGAYTDNKTGNDDLSFTIRRQPGSTDGTQTVYYGDPNVTHPDGTPPLPERLGPVIDQVQANRPEGAPNPHVVVLENVPPDQLDDIKALAADNGVNIVVPHGTVETGPNGTIRATGGDGTGTGEDTGFHLISPDGTVEHLGPVYDPRQTVGEPISGGEPPQARVTLGNGGDNYVSKQVPGEGDTTVSTLVDSALSQGVPKSSVHAQGLDLSNPSDIRELNNRVADSVQSQSTDTRGGSNTLLSDLSPHDANAVLDRLGPPNASSTPHIDGLGPAASNPHTVHSADPTREPSTGPAPDPTREPSAGPAPDTIREPSAGPAANPTREPSAGPAPDPTRELSPGPAANPTREPLADPARDPIAELDTRLNQDPAPVLAALQDHYSATGNHGMAQLTTFAQDKVASGGGLPQHSDLIDHAIREPLAAKTPLSDEILHTVGQALGLDVVVVSGDKPAVHLNGGSGKPVYVHRVPTDDGGDHYRALRPETKPQAKIGRRTPHPLPGDGPKPTRSKPTGSKPTGPKPVGSKPVGSKAGGRPTPSRGPISSVSSAMHHPGGGTVSKALLRPAGGPQKTHDAHGDHPGGLGEHLPVGFDTIEQHHSDASKLTSALASMDKAKNAPYRQAPGFQDLADKAKAVAAQTDDTKHVEAVYDLHSAIEKFTDSLPPELQHDFEHTELYNATIRAAARVAIVELRLGRNTSGFKVHTGHDFPDPAAEAHWVEQVQKNFTQSTDNVLWIRNTKHPEDARLGASVNAMAKKPDPDYFTVALHGSPGAVHVGNGHLSVKETAALIKADPHWSQNQRPIRLFSCYTGMHDQGFAHALSKELGVDVKAPNDKAWADRNGNTHVSENMYKYDDKGVPRPAPSRKEPETGAWHQFSPDQTHKLAPNQNLGRTSALTLLTRTLPHSEDQIRTFPEPAREPLRALASALHTSDTLFDRPQIDQHLNKMRDNLSDLLDDKTLQTLIAHVPSTHGDLNAALHHLSHAGPQQGSASHSAHSTAGSHSTGSQHAGSQHAAAFDALGDHQAGESGWHGPLDTLSFDTVQEHKNDSAVLAGALTAMDQQPKWAPFRQHPAYPGLVHKANAVTAQTDDRAHRAAVLDLHAALESYTDSLPLSHQQRFEHSPLYHATWQAHSSVNIVDRRLGRDTSGFKVHVGRDFPTPAFRDHFVEQVAKDFTEGTEDVLWIRSPHHTQDTNLRRAVDAIAKAADKRYFTVALHGSPGVVHVGNFNLSVKELAALISADKHWSQNRRPIRLSSCYTGMHDQGFAHELAKELGVDVVAPDDIAWSNIRGEVRVSEKMYEYDDNGVPQPPRRKDPDTGALRRFSPDGTTRLELEPNQHLGHPAATTLLTRTLPHSENEIKTWPTPARKPLRTLAKALHADDTLYDRPQISQHMDQVRTNLSNLLDDKTLSTLTAHVPNHRGDLREALNQYTHARQALGSPAQGSHLPHGAANPDHDVAFDHDDPPGALLDEHRIDAANLTTALATMAAPGFSAFHHTPGYQGLVDKARAVAAQTDARGHVAALYDLHASIEKFTDSLPLQDQHRFEHTELGRTAIGAYHRAATVELRLRRNTAGYKAHIGRDFVDAAARSAWVQRIGRHLTESTPDLLWVRSPYHWHDLKNEEFIKALSADPRYFTVALHGSPGIVHIGDHNLSVKDLAALIVENEHWSQNQRPIRLHSCYTGMLPDGYAHELSKELGVDVIAPSDISWADYLGNLHVSENLYDYDEQGAPRTVPDLSKDPETGVMRRFSPDGTSTLELAPNQQLGHTAALTMISRVVPLGADEIRTFPEPVRETLHALASAVRAEDTLFDRARIDQHLDLVRDELSYQLDDSTVRALLTHVPYQHGDLREALYHFSNAQQDHSWAPHDAQAVSFDSFDSHGDHPDTISRALPPETLQAFSEHSADSLRLFDRLGGLTDHVPANHLRDLITEAGSATEYQQRYKLLRQLHSTITGLQPDSLRNRVQGSLFHRHLSDLMREHGDDSYTNEINRHDPPLFQDPGEAAEFIRDHVVKRPDGTGIWIRDEQSERDMRLRESSASLPADPGWFTIDMHGSGLRVFVGKVGLHEADLHNLLQHIPEWKDDPRPIRLASCDSGEFDDGIAQRLADLIGYPVKAPNTSVWTNHSNQLYATALSHAPDGRERVRERVDGAMRVFPPRTLNPDGSLHSEVRLDTDYEYLGRNPALTVLSRAIAGSFGDALAGADPHLRGTVNDWRHLMRQTHGTSAEAADLSETARNALDKVLTPDTVQWMFRHTRPGTEVNQALHILSGSRRRAQHGGRDPQPGNGRIRATATKGSGRTGSTPRHGGAGGHEISLSATEGHRLDADAITAALGHAEPVVKRAPGFQDVADKARAVAAQTDRRGHVDAVYDLAGTLEKFTGSLPPGWRRTFERTELYWAADKALASVAAVELTLRRHTAGFKVRVGHDFADDAARDTWLARFEDYTQSSADALWIRDLDQPVDTALRPLFEKLAGSQGSKEFSVLLHGTPHAVKVGGNYMSVKDLAAVIRDDQNWGGRPIRMHSCLTGMDDHGFAHELSKELGVDVIAPNDVEGFNFKGETYVTEKLYEYNDKGIPKPPRGKTPWTGALRRFSPDGSVRLELEPGERMRVTPATTLLMRTLPLTEAEIKAWPEPAHGPLRALARVLAVDDTLYGPVEVSRHLDNTRKELSKLLDENTVRTLSTHVPGEYGDLREALRHYSLARPWWAQLLAGPWFGSSAKPGITISGHDQPASAVHPAAQHPSAQHSAPQRPAAQHFAAPVGDTHVWDPTKPQRIEAFADHRQAASFLARFGVGHGRTLHLRDSSDPDAAAHEIGARDLLPDPDGRLTLAAHGESDHVRVGGYELGAKALAQLIREHPDWPAIQKVGVRAVVCDLGKAPEGGRAYAKDLADELGSPVAAPDRKVWTSADGVPLVADPDPRRPYLPSLSATGVFHDFAPSPSHLAGAPTHPPAAAHIGPARIDPARIDPVHIDAAHSDPAHIDPARWQDQVLRWAPAYTAAPRDDHGGLVDPLVPWHNRDGSGIHALGDLAVVSADRPPDAPAQAAAVVTALKAATLSDRPGDQKPETLDSHLSARLAHDLDHEIDTALDATDAETWQTLLRSGMTLGDGDTALRVRFRLAGDTEAPPAYDRDPVLSEFLSKYGDIAFVRTATREISRGLGFLAESMRKVGSALLVVAVKPGVTTTRGTGHSVADEVQLGSRATNNARVGVVHGLRIEVDAHLRDGRTATVSHTVIGKTVTATYPAAYGRGTPTGARVIAVRDPRAIERFDYTLGAVDTKPVEDAFLKTLIGEGRVAPKRAAAVVDAATEGFLDEKSVRDRGQALFTGSLPTNFVRLKGFSGYTGLGASIVSLERVDVSSEGGIRNDIAETVTVEHSTRHGQQAQLRVGAEYSLTDGITAAANIDGKLTSGHATSSQVQGQAKTAVTHGGDKVRYKAVLRIDGRIEADRRVHAGRDHLGLTDPVLPFHAEVTGEIMVPEHQAAAFERAVQDPAAAQPVPARAALDAAGARRAATRINPGNRLPGLTAGFATAHPKTYQRMLRFTAAHGSGPSPLSRHGLPDSQDHNDPLRNRPSAAVTPPAVEGIHNVGDLVRRATADPDAPKDIAVVAPRRPGAGLKTAVHSLGAAEGLRTTALDAEHDLLGRSDLPAEGYVVNLAGHVVWGWRDTGGHRWGDTDATRHSALVDLARQAGKTGLQLVVPRGSRFEAELRAAVNDVRPQAWPGDAAARQERLQLQNRLSPAREDGGAGLDRLSAADLTRLLVTDRSVRIVDEHGIASPALNARERVRETVTRDATGAVTSRTVDIVGDKPVDISLRLGEERAIGQDGRVLRSVRWKPDGTLAGHTRRAVNESDPRAETPELVSGTGLGSAALKELPGGEQVHATVRSIVNDLSADLRGRRSGRSEDDPTATARRDRTAARLRFRLDKQLQLAFGTPKQRGSRSRGLDTGIEEEFHFRGRTYRVSVDQVVLDRRSGPATPSEPDVAIDHQVKGTRGGSSTVTRSWELGVDGGGGARVELPHGAALDLGNFVVGIAGGKEHVQSGATASKGYSRLRASNGEAFRPEYGTRYQVTVTEKARYLSGFTRRRTVSRIIDGEGVTVPAIVHSAFRPDEATASRPDFVRANRDVAATIGRTSVLSEAEHQDLRQHPDRIDFSRSGTDGLHVTFAGLDATVRHTSKLVIDQARAANPRISAAAWRHPGYVAEVERTVAEGFLRSNLPRLLSGPGIPIPLPKEYHWGPGLPDAERSFTLRGFFVGADPAAGHDGPGASVESYSEYDLKQTNADTGHLAMRGQGRIGPVYKPLTGDQAHDNESAAGPSGDELFSPPSGATSAGGAKRGVSNKFTASLGAEVGGTLYSKTESTTKGSIDISLLTENVGQQFRRAHLVLEVAADRRPVDAGLINGFLGRRLRPSHYDATPSTAHLLVENSAELSMSRTLADDIADPTRLAPLPKAEQTRSIAHHDAAFAAGYSTHFDDTSAVFSESGPKHPDGPEQLPAGVGITGAIKHGLQSTGLVGPEHLTDASDIWRAVTAKFDPEALKAHPHDLLNVGLTHRIEIPGPLGSTRRLTVRAIAEHDDSDHIRERDKGVVTLGGQSLKQDAHLEHQGLHASVFAEVGGQFTPDGLAGGTPGARVERVTTLEKTTGTQAVVRDIRRAAAVAAESDEFEHRFRLRIEIHDDTELPEPMARLPHPGTSTAGPTPLVTITTAPDAAGARTHVTMRNVVPRHLTEARQPGDPLPPRPEPGPTPTVRASTDADRTGPDMLEHELGGKLQALSFPDLEHVAAWAPAATLSRHGSAPYLAGTARGADRTDGTPTPPHLGRFAPTSDQGSRLTESLTNRNVRDNTRDLFQGSFELPSGTLGVRVGVIRPIGEPSSYSGLTFTERADEPMFKEAGGTEWSGDFSLGGSTNDGAGLPDTGPSTHSGVEMEATTGDYVEYNRQYSGDSYPYGGRATYVVAGSRDHSLIIESGKDFTGLLPADWAKKAAQDYPSQVVHPDAKTLPDDSQARAAAVTRIAGAAGSDPGSDPDPGRATEPLRLVADLNGATGADDFLRAARGLAVDTGRPVDVALVHYRGAVPDHLEHHVFEPAATEHTDAQRDVADHRRLAPDAAGRQDRLATAQDDLTAVSSREQPAMQAALDAQQALAEHRNTDPRTVGQLRADLDAAQQAHDTARLFQLRNTLRDRETLIEQAWQRGRVAVGARGRIGAAQDRVDGARRAVDEVDRAAAQTAASHPVSTAAARDAGTAQTADAEHRGDLTGAATASAAVKTALQYSPSGFALPEDNTQLAAAHSLTPLPETVILAVGSRPDAAGGYTLRGRPMTRQELAGALIDGLAASATPLPKRLVIHGADSGELAREVSAENARRVAGNAATASVTSAAGGATPAAIAAATLPTAIHVIGSHGTAAELSSGSSWTGAITALADRFLPDRAGWVGYRDGVLVPNPGSHWYTDLGALIAALDAPSRLPLLTRMGLGK</sequence>
<feature type="compositionally biased region" description="Low complexity" evidence="1">
    <location>
        <begin position="1296"/>
        <end position="1316"/>
    </location>
</feature>
<dbReference type="RefSeq" id="WP_212018236.1">
    <property type="nucleotide sequence ID" value="NZ_JAAFYZ010000195.1"/>
</dbReference>
<feature type="compositionally biased region" description="Low complexity" evidence="1">
    <location>
        <begin position="820"/>
        <end position="840"/>
    </location>
</feature>
<keyword evidence="3" id="KW-1185">Reference proteome</keyword>
<feature type="compositionally biased region" description="Basic and acidic residues" evidence="1">
    <location>
        <begin position="4156"/>
        <end position="4166"/>
    </location>
</feature>
<feature type="compositionally biased region" description="Basic and acidic residues" evidence="1">
    <location>
        <begin position="1160"/>
        <end position="1178"/>
    </location>
</feature>
<feature type="compositionally biased region" description="Polar residues" evidence="1">
    <location>
        <begin position="5133"/>
        <end position="5147"/>
    </location>
</feature>
<feature type="region of interest" description="Disordered" evidence="1">
    <location>
        <begin position="5535"/>
        <end position="5559"/>
    </location>
</feature>
<feature type="compositionally biased region" description="Polar residues" evidence="1">
    <location>
        <begin position="2603"/>
        <end position="2612"/>
    </location>
</feature>
<feature type="region of interest" description="Disordered" evidence="1">
    <location>
        <begin position="5108"/>
        <end position="5151"/>
    </location>
</feature>
<dbReference type="Proteomes" id="UP000730482">
    <property type="component" value="Unassembled WGS sequence"/>
</dbReference>
<feature type="compositionally biased region" description="Basic and acidic residues" evidence="1">
    <location>
        <begin position="780"/>
        <end position="798"/>
    </location>
</feature>
<protein>
    <submittedName>
        <fullName evidence="2">Uncharacterized protein</fullName>
    </submittedName>
</protein>
<accession>A0ABS5L2J0</accession>
<feature type="compositionally biased region" description="Low complexity" evidence="1">
    <location>
        <begin position="5545"/>
        <end position="5557"/>
    </location>
</feature>
<feature type="region of interest" description="Disordered" evidence="1">
    <location>
        <begin position="4597"/>
        <end position="4645"/>
    </location>
</feature>
<gene>
    <name evidence="2" type="ORF">KGQ19_37400</name>
</gene>
<evidence type="ECO:0000256" key="1">
    <source>
        <dbReference type="SAM" id="MobiDB-lite"/>
    </source>
</evidence>
<feature type="region of interest" description="Disordered" evidence="1">
    <location>
        <begin position="5034"/>
        <end position="5071"/>
    </location>
</feature>
<feature type="region of interest" description="Disordered" evidence="1">
    <location>
        <begin position="1160"/>
        <end position="1197"/>
    </location>
</feature>
<feature type="region of interest" description="Disordered" evidence="1">
    <location>
        <begin position="4204"/>
        <end position="4224"/>
    </location>
</feature>
<feature type="region of interest" description="Disordered" evidence="1">
    <location>
        <begin position="3031"/>
        <end position="3065"/>
    </location>
</feature>
<feature type="region of interest" description="Disordered" evidence="1">
    <location>
        <begin position="3854"/>
        <end position="3888"/>
    </location>
</feature>